<dbReference type="InterPro" id="IPR013317">
    <property type="entry name" value="DnaA_dom"/>
</dbReference>
<dbReference type="Gene3D" id="3.40.50.300">
    <property type="entry name" value="P-loop containing nucleotide triphosphate hydrolases"/>
    <property type="match status" value="1"/>
</dbReference>
<dbReference type="SMART" id="SM00382">
    <property type="entry name" value="AAA"/>
    <property type="match status" value="1"/>
</dbReference>
<dbReference type="EMBL" id="RCHR01000001">
    <property type="protein sequence ID" value="RLL47898.1"/>
    <property type="molecule type" value="Genomic_DNA"/>
</dbReference>
<evidence type="ECO:0000259" key="1">
    <source>
        <dbReference type="SMART" id="SM00382"/>
    </source>
</evidence>
<name>A0A498DFC0_9BACI</name>
<feature type="domain" description="AAA+ ATPase" evidence="1">
    <location>
        <begin position="160"/>
        <end position="288"/>
    </location>
</feature>
<evidence type="ECO:0000313" key="3">
    <source>
        <dbReference type="Proteomes" id="UP000270219"/>
    </source>
</evidence>
<reference evidence="2 3" key="1">
    <citation type="submission" date="2018-10" db="EMBL/GenBank/DDBJ databases">
        <title>Oceanobacillus sp. YLB-02 draft genome.</title>
        <authorList>
            <person name="Yu L."/>
        </authorList>
    </citation>
    <scope>NUCLEOTIDE SEQUENCE [LARGE SCALE GENOMIC DNA]</scope>
    <source>
        <strain evidence="2 3">YLB-02</strain>
    </source>
</reference>
<organism evidence="2 3">
    <name type="scientific">Oceanobacillus piezotolerans</name>
    <dbReference type="NCBI Taxonomy" id="2448030"/>
    <lineage>
        <taxon>Bacteria</taxon>
        <taxon>Bacillati</taxon>
        <taxon>Bacillota</taxon>
        <taxon>Bacilli</taxon>
        <taxon>Bacillales</taxon>
        <taxon>Bacillaceae</taxon>
        <taxon>Oceanobacillus</taxon>
    </lineage>
</organism>
<dbReference type="Proteomes" id="UP000270219">
    <property type="component" value="Unassembled WGS sequence"/>
</dbReference>
<comment type="caution">
    <text evidence="2">The sequence shown here is derived from an EMBL/GenBank/DDBJ whole genome shotgun (WGS) entry which is preliminary data.</text>
</comment>
<dbReference type="OrthoDB" id="61127at2"/>
<dbReference type="CDD" id="cd00009">
    <property type="entry name" value="AAA"/>
    <property type="match status" value="1"/>
</dbReference>
<dbReference type="AlphaFoldDB" id="A0A498DFC0"/>
<dbReference type="PANTHER" id="PTHR30050">
    <property type="entry name" value="CHROMOSOMAL REPLICATION INITIATOR PROTEIN DNAA"/>
    <property type="match status" value="1"/>
</dbReference>
<dbReference type="PANTHER" id="PTHR30050:SF8">
    <property type="entry name" value="PRIMOSOMAL PROTEIN DNAI"/>
    <property type="match status" value="1"/>
</dbReference>
<dbReference type="NCBIfam" id="NF006505">
    <property type="entry name" value="PRK08939.1"/>
    <property type="match status" value="1"/>
</dbReference>
<gene>
    <name evidence="2" type="primary">dnaI</name>
    <name evidence="2" type="ORF">D8M04_01055</name>
</gene>
<dbReference type="InterPro" id="IPR003593">
    <property type="entry name" value="AAA+_ATPase"/>
</dbReference>
<accession>A0A498DFC0</accession>
<dbReference type="Pfam" id="PF07319">
    <property type="entry name" value="DnaI_N"/>
    <property type="match status" value="1"/>
</dbReference>
<protein>
    <submittedName>
        <fullName evidence="2">Primosomal protein DnaI</fullName>
    </submittedName>
</protein>
<dbReference type="RefSeq" id="WP_121520538.1">
    <property type="nucleotide sequence ID" value="NZ_RCHR01000001.1"/>
</dbReference>
<dbReference type="Pfam" id="PF00308">
    <property type="entry name" value="Bac_DnaA"/>
    <property type="match status" value="1"/>
</dbReference>
<proteinExistence type="predicted"/>
<dbReference type="SUPFAM" id="SSF52540">
    <property type="entry name" value="P-loop containing nucleoside triphosphate hydrolases"/>
    <property type="match status" value="1"/>
</dbReference>
<keyword evidence="3" id="KW-1185">Reference proteome</keyword>
<sequence length="309" mass="35964">MEPIQQSLSKWMKENKNFKENYTKIRDEVLNDLEIKEFLSLHPELTDRAINKGLVKLYEYKSQSKQCNQCKSLDCCKNMIKGYSPILYVDNGEIHLTYEKCHTRIMYDREQVQQKLVQSVHMPKEILQASIQSLDNNEDRGEGLSALFDFIKETGSRKLPQKGIYFYGPFGVGKTYFLGALANELKKFNISSMMIYMPEFVREIKSSFKDDTTNDKIELFKKADVLMLDDIGAEMQSAWFRDEILGTVLQYRMMEQLPVFFTSNYSLDQLESVLASTRDGVEEVKAGRIIERIKQVSNEVALFGKNRRR</sequence>
<dbReference type="InterPro" id="IPR027417">
    <property type="entry name" value="P-loop_NTPase"/>
</dbReference>
<evidence type="ECO:0000313" key="2">
    <source>
        <dbReference type="EMBL" id="RLL47898.1"/>
    </source>
</evidence>
<dbReference type="InterPro" id="IPR009928">
    <property type="entry name" value="DnaI_N"/>
</dbReference>
<dbReference type="GO" id="GO:0006260">
    <property type="term" value="P:DNA replication"/>
    <property type="evidence" value="ECO:0007669"/>
    <property type="project" value="TreeGrafter"/>
</dbReference>